<evidence type="ECO:0000256" key="3">
    <source>
        <dbReference type="ARBA" id="ARBA00023004"/>
    </source>
</evidence>
<dbReference type="PANTHER" id="PTHR24300">
    <property type="entry name" value="CYTOCHROME P450 508A4-RELATED"/>
    <property type="match status" value="1"/>
</dbReference>
<dbReference type="GO" id="GO:0016712">
    <property type="term" value="F:oxidoreductase activity, acting on paired donors, with incorporation or reduction of molecular oxygen, reduced flavin or flavoprotein as one donor, and incorporation of one atom of oxygen"/>
    <property type="evidence" value="ECO:0007669"/>
    <property type="project" value="TreeGrafter"/>
</dbReference>
<dbReference type="Gene3D" id="1.10.630.10">
    <property type="entry name" value="Cytochrome P450"/>
    <property type="match status" value="1"/>
</dbReference>
<dbReference type="EMBL" id="KV964595">
    <property type="protein sequence ID" value="PIO23544.1"/>
    <property type="molecule type" value="Genomic_DNA"/>
</dbReference>
<accession>A0A2G9R6N8</accession>
<gene>
    <name evidence="4" type="ORF">AB205_0203490</name>
</gene>
<evidence type="ECO:0000313" key="4">
    <source>
        <dbReference type="EMBL" id="PIO23544.1"/>
    </source>
</evidence>
<dbReference type="AlphaFoldDB" id="A0A2G9R6N8"/>
<protein>
    <submittedName>
        <fullName evidence="4">Uncharacterized protein</fullName>
    </submittedName>
</protein>
<name>A0A2G9R6N8_AQUCT</name>
<keyword evidence="3" id="KW-0408">Iron</keyword>
<keyword evidence="2" id="KW-0479">Metal-binding</keyword>
<dbReference type="GO" id="GO:0020037">
    <property type="term" value="F:heme binding"/>
    <property type="evidence" value="ECO:0007669"/>
    <property type="project" value="InterPro"/>
</dbReference>
<sequence length="96" mass="11232">MRTFTFKILKDFGLGKKSNEWKIQEEAQCVVEEFRKCQGHPLNPSKKFMEASSNILCSILFGDRYDYTDNRFEKLLFITEEVSRITSSPWGQVNSL</sequence>
<dbReference type="PANTHER" id="PTHR24300:SF393">
    <property type="entry name" value="CYTOCHROME P450 2A6"/>
    <property type="match status" value="1"/>
</dbReference>
<dbReference type="InterPro" id="IPR036396">
    <property type="entry name" value="Cyt_P450_sf"/>
</dbReference>
<dbReference type="GO" id="GO:0006805">
    <property type="term" value="P:xenobiotic metabolic process"/>
    <property type="evidence" value="ECO:0007669"/>
    <property type="project" value="TreeGrafter"/>
</dbReference>
<dbReference type="Pfam" id="PF00067">
    <property type="entry name" value="p450"/>
    <property type="match status" value="1"/>
</dbReference>
<organism evidence="4 5">
    <name type="scientific">Aquarana catesbeiana</name>
    <name type="common">American bullfrog</name>
    <name type="synonym">Rana catesbeiana</name>
    <dbReference type="NCBI Taxonomy" id="8400"/>
    <lineage>
        <taxon>Eukaryota</taxon>
        <taxon>Metazoa</taxon>
        <taxon>Chordata</taxon>
        <taxon>Craniata</taxon>
        <taxon>Vertebrata</taxon>
        <taxon>Euteleostomi</taxon>
        <taxon>Amphibia</taxon>
        <taxon>Batrachia</taxon>
        <taxon>Anura</taxon>
        <taxon>Neobatrachia</taxon>
        <taxon>Ranoidea</taxon>
        <taxon>Ranidae</taxon>
        <taxon>Aquarana</taxon>
    </lineage>
</organism>
<dbReference type="Proteomes" id="UP000228934">
    <property type="component" value="Unassembled WGS sequence"/>
</dbReference>
<evidence type="ECO:0000256" key="2">
    <source>
        <dbReference type="ARBA" id="ARBA00022723"/>
    </source>
</evidence>
<dbReference type="GO" id="GO:0005506">
    <property type="term" value="F:iron ion binding"/>
    <property type="evidence" value="ECO:0007669"/>
    <property type="project" value="InterPro"/>
</dbReference>
<dbReference type="GO" id="GO:0008392">
    <property type="term" value="F:arachidonate epoxygenase activity"/>
    <property type="evidence" value="ECO:0007669"/>
    <property type="project" value="TreeGrafter"/>
</dbReference>
<dbReference type="InterPro" id="IPR001128">
    <property type="entry name" value="Cyt_P450"/>
</dbReference>
<dbReference type="OrthoDB" id="2789670at2759"/>
<keyword evidence="5" id="KW-1185">Reference proteome</keyword>
<dbReference type="GO" id="GO:0019373">
    <property type="term" value="P:epoxygenase P450 pathway"/>
    <property type="evidence" value="ECO:0007669"/>
    <property type="project" value="TreeGrafter"/>
</dbReference>
<evidence type="ECO:0000313" key="5">
    <source>
        <dbReference type="Proteomes" id="UP000228934"/>
    </source>
</evidence>
<evidence type="ECO:0000256" key="1">
    <source>
        <dbReference type="ARBA" id="ARBA00010617"/>
    </source>
</evidence>
<dbReference type="InterPro" id="IPR050182">
    <property type="entry name" value="Cytochrome_P450_fam2"/>
</dbReference>
<reference evidence="5" key="1">
    <citation type="journal article" date="2017" name="Nat. Commun.">
        <title>The North American bullfrog draft genome provides insight into hormonal regulation of long noncoding RNA.</title>
        <authorList>
            <person name="Hammond S.A."/>
            <person name="Warren R.L."/>
            <person name="Vandervalk B.P."/>
            <person name="Kucuk E."/>
            <person name="Khan H."/>
            <person name="Gibb E.A."/>
            <person name="Pandoh P."/>
            <person name="Kirk H."/>
            <person name="Zhao Y."/>
            <person name="Jones M."/>
            <person name="Mungall A.J."/>
            <person name="Coope R."/>
            <person name="Pleasance S."/>
            <person name="Moore R.A."/>
            <person name="Holt R.A."/>
            <person name="Round J.M."/>
            <person name="Ohora S."/>
            <person name="Walle B.V."/>
            <person name="Veldhoen N."/>
            <person name="Helbing C.C."/>
            <person name="Birol I."/>
        </authorList>
    </citation>
    <scope>NUCLEOTIDE SEQUENCE [LARGE SCALE GENOMIC DNA]</scope>
</reference>
<dbReference type="GO" id="GO:0005737">
    <property type="term" value="C:cytoplasm"/>
    <property type="evidence" value="ECO:0007669"/>
    <property type="project" value="TreeGrafter"/>
</dbReference>
<comment type="similarity">
    <text evidence="1">Belongs to the cytochrome P450 family.</text>
</comment>
<proteinExistence type="inferred from homology"/>
<dbReference type="SUPFAM" id="SSF48264">
    <property type="entry name" value="Cytochrome P450"/>
    <property type="match status" value="1"/>
</dbReference>